<dbReference type="GO" id="GO:0031956">
    <property type="term" value="F:medium-chain fatty acid-CoA ligase activity"/>
    <property type="evidence" value="ECO:0007669"/>
    <property type="project" value="TreeGrafter"/>
</dbReference>
<evidence type="ECO:0000259" key="1">
    <source>
        <dbReference type="Pfam" id="PF00501"/>
    </source>
</evidence>
<dbReference type="InterPro" id="IPR042099">
    <property type="entry name" value="ANL_N_sf"/>
</dbReference>
<dbReference type="Pfam" id="PF13193">
    <property type="entry name" value="AMP-binding_C"/>
    <property type="match status" value="1"/>
</dbReference>
<sequence>MRADAVQDFGAAQEDAEPVVLCGSTARTHQECFDRAGRLASALVDLGVEFGERVGLLAFNSVDFLEISIAIASAGGNPVPINWHWTASEITYLLDDCELRILFCDTMHLRTARQAVAAARSTVQIVEVTDGVNRRNSHEALIASHTGGLEYREDAMAASLGLIYTSGTTGRPKGVVRERMSADQMFTVAGATAERTGLRQGGELLVAGPLYHASPNAFALLGLRIGSNVTLMPRWDAEDFLELIHTRRIEQAKVVPTMLSRLLSLPPEVRTAYDVSSLTHLVHSAAPCPPAIKRASIEWFGDAVKEFFGCTEGGIITWIDAQEWSERPGSVGRPVDGSSVRIVDDTGRPVPAGTPGRVQIQPPQDWPAFTYLRSPTPARFPLDVGDVGYVDDDGYLYLTGRSTEVIISGGVNIYPAEIEAAAMELAYVEDAAAVGRPHEGDLGEQVALYVVARPGYDVQPTQLLDALSERLASYKLPRIIEVLDHLPRDDNGKVYKFKI</sequence>
<dbReference type="InterPro" id="IPR045851">
    <property type="entry name" value="AMP-bd_C_sf"/>
</dbReference>
<dbReference type="GO" id="GO:0006631">
    <property type="term" value="P:fatty acid metabolic process"/>
    <property type="evidence" value="ECO:0007669"/>
    <property type="project" value="TreeGrafter"/>
</dbReference>
<dbReference type="PANTHER" id="PTHR43201">
    <property type="entry name" value="ACYL-COA SYNTHETASE"/>
    <property type="match status" value="1"/>
</dbReference>
<dbReference type="Proteomes" id="UP000225108">
    <property type="component" value="Unassembled WGS sequence"/>
</dbReference>
<evidence type="ECO:0000313" key="4">
    <source>
        <dbReference type="Proteomes" id="UP000225108"/>
    </source>
</evidence>
<dbReference type="PROSITE" id="PS00455">
    <property type="entry name" value="AMP_BINDING"/>
    <property type="match status" value="1"/>
</dbReference>
<feature type="domain" description="AMP-binding enzyme C-terminal" evidence="2">
    <location>
        <begin position="417"/>
        <end position="493"/>
    </location>
</feature>
<gene>
    <name evidence="3" type="ORF">CSW57_10870</name>
</gene>
<dbReference type="EMBL" id="PEBD01000008">
    <property type="protein sequence ID" value="PHV66767.1"/>
    <property type="molecule type" value="Genomic_DNA"/>
</dbReference>
<name>A0A2G3PLR3_WILMA</name>
<reference evidence="3 4" key="1">
    <citation type="submission" date="2017-10" db="EMBL/GenBank/DDBJ databases">
        <title>The draft genome sequence of Williamsia sp. BULT 1.1 isolated from the semi-arid grassland soils from South Africa.</title>
        <authorList>
            <person name="Kabwe M.H."/>
            <person name="Govender N."/>
            <person name="Mutseka Lunga P."/>
            <person name="Vikram S."/>
            <person name="Makhalanyane T.P."/>
        </authorList>
    </citation>
    <scope>NUCLEOTIDE SEQUENCE [LARGE SCALE GENOMIC DNA]</scope>
    <source>
        <strain evidence="3 4">BULT 1.1</strain>
    </source>
</reference>
<evidence type="ECO:0000313" key="3">
    <source>
        <dbReference type="EMBL" id="PHV66767.1"/>
    </source>
</evidence>
<comment type="caution">
    <text evidence="3">The sequence shown here is derived from an EMBL/GenBank/DDBJ whole genome shotgun (WGS) entry which is preliminary data.</text>
</comment>
<dbReference type="Pfam" id="PF00501">
    <property type="entry name" value="AMP-binding"/>
    <property type="match status" value="1"/>
</dbReference>
<dbReference type="Gene3D" id="3.30.300.30">
    <property type="match status" value="1"/>
</dbReference>
<dbReference type="InterPro" id="IPR000873">
    <property type="entry name" value="AMP-dep_synth/lig_dom"/>
</dbReference>
<dbReference type="InterPro" id="IPR020845">
    <property type="entry name" value="AMP-binding_CS"/>
</dbReference>
<dbReference type="Gene3D" id="3.40.50.12780">
    <property type="entry name" value="N-terminal domain of ligase-like"/>
    <property type="match status" value="1"/>
</dbReference>
<dbReference type="AlphaFoldDB" id="A0A2G3PLR3"/>
<accession>A0A2G3PLR3</accession>
<dbReference type="InterPro" id="IPR025110">
    <property type="entry name" value="AMP-bd_C"/>
</dbReference>
<evidence type="ECO:0000259" key="2">
    <source>
        <dbReference type="Pfam" id="PF13193"/>
    </source>
</evidence>
<dbReference type="SUPFAM" id="SSF56801">
    <property type="entry name" value="Acetyl-CoA synthetase-like"/>
    <property type="match status" value="1"/>
</dbReference>
<proteinExistence type="predicted"/>
<organism evidence="3 4">
    <name type="scientific">Williamsia marianensis</name>
    <dbReference type="NCBI Taxonomy" id="85044"/>
    <lineage>
        <taxon>Bacteria</taxon>
        <taxon>Bacillati</taxon>
        <taxon>Actinomycetota</taxon>
        <taxon>Actinomycetes</taxon>
        <taxon>Mycobacteriales</taxon>
        <taxon>Nocardiaceae</taxon>
        <taxon>Williamsia</taxon>
    </lineage>
</organism>
<feature type="domain" description="AMP-dependent synthetase/ligase" evidence="1">
    <location>
        <begin position="15"/>
        <end position="361"/>
    </location>
</feature>
<protein>
    <submittedName>
        <fullName evidence="3">AMP-dependent synthetase</fullName>
    </submittedName>
</protein>
<dbReference type="RefSeq" id="WP_099382790.1">
    <property type="nucleotide sequence ID" value="NZ_PEBD01000008.1"/>
</dbReference>
<dbReference type="PANTHER" id="PTHR43201:SF32">
    <property type="entry name" value="2-SUCCINYLBENZOATE--COA LIGASE, CHLOROPLASTIC_PEROXISOMAL"/>
    <property type="match status" value="1"/>
</dbReference>